<dbReference type="STRING" id="694427.Palpr_0100"/>
<feature type="domain" description="PEP-utilising enzyme mobile" evidence="16">
    <location>
        <begin position="457"/>
        <end position="538"/>
    </location>
</feature>
<dbReference type="GO" id="GO:0050242">
    <property type="term" value="F:pyruvate, phosphate dikinase activity"/>
    <property type="evidence" value="ECO:0007669"/>
    <property type="project" value="UniProtKB-UniRule"/>
</dbReference>
<protein>
    <recommendedName>
        <fullName evidence="5 12">Pyruvate, phosphate dikinase</fullName>
        <ecNumber evidence="4 12">2.7.9.1</ecNumber>
    </recommendedName>
</protein>
<dbReference type="PANTHER" id="PTHR22931:SF9">
    <property type="entry name" value="PYRUVATE, PHOSPHATE DIKINASE 1, CHLOROPLASTIC"/>
    <property type="match status" value="1"/>
</dbReference>
<feature type="binding site" evidence="14">
    <location>
        <position position="779"/>
    </location>
    <ligand>
        <name>substrate</name>
    </ligand>
</feature>
<reference evidence="19 20" key="2">
    <citation type="journal article" date="2011" name="Stand. Genomic Sci.">
        <title>Complete genome sequence of Paludibacter propionicigenes type strain (WB4).</title>
        <authorList>
            <person name="Gronow S."/>
            <person name="Munk C."/>
            <person name="Lapidus A."/>
            <person name="Nolan M."/>
            <person name="Lucas S."/>
            <person name="Hammon N."/>
            <person name="Deshpande S."/>
            <person name="Cheng J.F."/>
            <person name="Tapia R."/>
            <person name="Han C."/>
            <person name="Goodwin L."/>
            <person name="Pitluck S."/>
            <person name="Liolios K."/>
            <person name="Ivanova N."/>
            <person name="Mavromatis K."/>
            <person name="Mikhailova N."/>
            <person name="Pati A."/>
            <person name="Chen A."/>
            <person name="Palaniappan K."/>
            <person name="Land M."/>
            <person name="Hauser L."/>
            <person name="Chang Y.J."/>
            <person name="Jeffries C.D."/>
            <person name="Brambilla E."/>
            <person name="Rohde M."/>
            <person name="Goker M."/>
            <person name="Detter J.C."/>
            <person name="Woyke T."/>
            <person name="Bristow J."/>
            <person name="Eisen J.A."/>
            <person name="Markowitz V."/>
            <person name="Hugenholtz P."/>
            <person name="Kyrpides N.C."/>
            <person name="Klenk H.P."/>
        </authorList>
    </citation>
    <scope>NUCLEOTIDE SEQUENCE [LARGE SCALE GENOMIC DNA]</scope>
    <source>
        <strain evidence="20">DSM 17365 / JCM 13257 / WB4</strain>
    </source>
</reference>
<dbReference type="Pfam" id="PF02896">
    <property type="entry name" value="PEP-utilizers_C"/>
    <property type="match status" value="1"/>
</dbReference>
<keyword evidence="10" id="KW-0067">ATP-binding</keyword>
<feature type="active site" description="Tele-phosphohistidine intermediate" evidence="13">
    <location>
        <position position="490"/>
    </location>
</feature>
<dbReference type="RefSeq" id="WP_013443631.1">
    <property type="nucleotide sequence ID" value="NC_014734.1"/>
</dbReference>
<keyword evidence="11 15" id="KW-0460">Magnesium</keyword>
<dbReference type="PROSITE" id="PS00370">
    <property type="entry name" value="PEP_ENZYMES_PHOS_SITE"/>
    <property type="match status" value="1"/>
</dbReference>
<evidence type="ECO:0000256" key="14">
    <source>
        <dbReference type="PIRSR" id="PIRSR000853-2"/>
    </source>
</evidence>
<evidence type="ECO:0000256" key="10">
    <source>
        <dbReference type="ARBA" id="ARBA00022840"/>
    </source>
</evidence>
<dbReference type="NCBIfam" id="TIGR01828">
    <property type="entry name" value="pyru_phos_dikin"/>
    <property type="match status" value="1"/>
</dbReference>
<evidence type="ECO:0000256" key="11">
    <source>
        <dbReference type="ARBA" id="ARBA00022842"/>
    </source>
</evidence>
<comment type="cofactor">
    <cofactor evidence="1 12 15">
        <name>Mg(2+)</name>
        <dbReference type="ChEBI" id="CHEBI:18420"/>
    </cofactor>
</comment>
<evidence type="ECO:0000259" key="18">
    <source>
        <dbReference type="Pfam" id="PF02896"/>
    </source>
</evidence>
<feature type="binding site" evidence="14">
    <location>
        <position position="652"/>
    </location>
    <ligand>
        <name>substrate</name>
    </ligand>
</feature>
<keyword evidence="20" id="KW-1185">Reference proteome</keyword>
<dbReference type="SUPFAM" id="SSF56059">
    <property type="entry name" value="Glutathione synthetase ATP-binding domain-like"/>
    <property type="match status" value="1"/>
</dbReference>
<feature type="binding site" evidence="14">
    <location>
        <position position="803"/>
    </location>
    <ligand>
        <name>substrate</name>
    </ligand>
</feature>
<dbReference type="InterPro" id="IPR013815">
    <property type="entry name" value="ATP_grasp_subdomain_1"/>
</dbReference>
<dbReference type="InterPro" id="IPR000121">
    <property type="entry name" value="PEP_util_C"/>
</dbReference>
<dbReference type="InterPro" id="IPR002192">
    <property type="entry name" value="PPDK_AMP/ATP-bd"/>
</dbReference>
<feature type="domain" description="Pyruvate phosphate dikinase AMP/ATP-binding" evidence="17">
    <location>
        <begin position="23"/>
        <end position="391"/>
    </location>
</feature>
<dbReference type="SUPFAM" id="SSF52009">
    <property type="entry name" value="Phosphohistidine domain"/>
    <property type="match status" value="1"/>
</dbReference>
<dbReference type="Gene3D" id="3.30.1490.20">
    <property type="entry name" value="ATP-grasp fold, A domain"/>
    <property type="match status" value="1"/>
</dbReference>
<feature type="domain" description="PEP-utilising enzyme C-terminal" evidence="18">
    <location>
        <begin position="554"/>
        <end position="903"/>
    </location>
</feature>
<feature type="binding site" evidence="14">
    <location>
        <position position="800"/>
    </location>
    <ligand>
        <name>substrate</name>
    </ligand>
</feature>
<comment type="catalytic activity">
    <reaction evidence="12">
        <text>pyruvate + phosphate + ATP = phosphoenolpyruvate + AMP + diphosphate + H(+)</text>
        <dbReference type="Rhea" id="RHEA:10756"/>
        <dbReference type="ChEBI" id="CHEBI:15361"/>
        <dbReference type="ChEBI" id="CHEBI:15378"/>
        <dbReference type="ChEBI" id="CHEBI:30616"/>
        <dbReference type="ChEBI" id="CHEBI:33019"/>
        <dbReference type="ChEBI" id="CHEBI:43474"/>
        <dbReference type="ChEBI" id="CHEBI:58702"/>
        <dbReference type="ChEBI" id="CHEBI:456215"/>
        <dbReference type="EC" id="2.7.9.1"/>
    </reaction>
</comment>
<dbReference type="KEGG" id="ppn:Palpr_0100"/>
<dbReference type="EMBL" id="CP002345">
    <property type="protein sequence ID" value="ADQ78262.1"/>
    <property type="molecule type" value="Genomic_DNA"/>
</dbReference>
<dbReference type="Gene3D" id="3.30.470.20">
    <property type="entry name" value="ATP-grasp fold, B domain"/>
    <property type="match status" value="1"/>
</dbReference>
<feature type="binding site" evidence="14">
    <location>
        <position position="596"/>
    </location>
    <ligand>
        <name>substrate</name>
    </ligand>
</feature>
<name>E4T072_PALPW</name>
<dbReference type="InterPro" id="IPR023151">
    <property type="entry name" value="PEP_util_CS"/>
</dbReference>
<keyword evidence="19" id="KW-0670">Pyruvate</keyword>
<dbReference type="Gene3D" id="3.20.20.60">
    <property type="entry name" value="Phosphoenolpyruvate-binding domains"/>
    <property type="match status" value="1"/>
</dbReference>
<dbReference type="InterPro" id="IPR008279">
    <property type="entry name" value="PEP-util_enz_mobile_dom"/>
</dbReference>
<keyword evidence="9 19" id="KW-0418">Kinase</keyword>
<keyword evidence="7 15" id="KW-0479">Metal-binding</keyword>
<feature type="binding site" evidence="14">
    <location>
        <position position="801"/>
    </location>
    <ligand>
        <name>substrate</name>
    </ligand>
</feature>
<evidence type="ECO:0000313" key="20">
    <source>
        <dbReference type="Proteomes" id="UP000008718"/>
    </source>
</evidence>
<evidence type="ECO:0000256" key="7">
    <source>
        <dbReference type="ARBA" id="ARBA00022723"/>
    </source>
</evidence>
<dbReference type="EC" id="2.7.9.1" evidence="4 12"/>
<evidence type="ECO:0000256" key="1">
    <source>
        <dbReference type="ARBA" id="ARBA00001946"/>
    </source>
</evidence>
<dbReference type="Gene3D" id="1.20.80.30">
    <property type="match status" value="1"/>
</dbReference>
<evidence type="ECO:0000256" key="12">
    <source>
        <dbReference type="PIRNR" id="PIRNR000853"/>
    </source>
</evidence>
<dbReference type="Gene3D" id="3.50.30.10">
    <property type="entry name" value="Phosphohistidine domain"/>
    <property type="match status" value="1"/>
</dbReference>
<reference key="1">
    <citation type="submission" date="2010-11" db="EMBL/GenBank/DDBJ databases">
        <title>The complete genome of Paludibacter propionicigenes DSM 17365.</title>
        <authorList>
            <consortium name="US DOE Joint Genome Institute (JGI-PGF)"/>
            <person name="Lucas S."/>
            <person name="Copeland A."/>
            <person name="Lapidus A."/>
            <person name="Bruce D."/>
            <person name="Goodwin L."/>
            <person name="Pitluck S."/>
            <person name="Kyrpides N."/>
            <person name="Mavromatis K."/>
            <person name="Ivanova N."/>
            <person name="Munk A.C."/>
            <person name="Brettin T."/>
            <person name="Detter J.C."/>
            <person name="Han C."/>
            <person name="Tapia R."/>
            <person name="Land M."/>
            <person name="Hauser L."/>
            <person name="Markowitz V."/>
            <person name="Cheng J.-F."/>
            <person name="Hugenholtz P."/>
            <person name="Woyke T."/>
            <person name="Wu D."/>
            <person name="Gronow S."/>
            <person name="Wellnitz S."/>
            <person name="Brambilla E."/>
            <person name="Klenk H.-P."/>
            <person name="Eisen J.A."/>
        </authorList>
    </citation>
    <scope>NUCLEOTIDE SEQUENCE</scope>
    <source>
        <strain>WB4</strain>
    </source>
</reference>
<evidence type="ECO:0000256" key="5">
    <source>
        <dbReference type="ARBA" id="ARBA00020138"/>
    </source>
</evidence>
<dbReference type="Pfam" id="PF01326">
    <property type="entry name" value="PPDK_N"/>
    <property type="match status" value="1"/>
</dbReference>
<dbReference type="PROSITE" id="PS00742">
    <property type="entry name" value="PEP_ENZYMES_2"/>
    <property type="match status" value="1"/>
</dbReference>
<keyword evidence="8" id="KW-0547">Nucleotide-binding</keyword>
<dbReference type="GO" id="GO:0046872">
    <property type="term" value="F:metal ion binding"/>
    <property type="evidence" value="ECO:0007669"/>
    <property type="project" value="UniProtKB-UniRule"/>
</dbReference>
<dbReference type="HOGENOM" id="CLU_015345_0_2_10"/>
<dbReference type="InterPro" id="IPR015813">
    <property type="entry name" value="Pyrv/PenolPyrv_kinase-like_dom"/>
</dbReference>
<feature type="active site" description="Proton donor" evidence="13">
    <location>
        <position position="865"/>
    </location>
</feature>
<dbReference type="InterPro" id="IPR010121">
    <property type="entry name" value="Pyruvate_phosphate_dikinase"/>
</dbReference>
<proteinExistence type="inferred from homology"/>
<keyword evidence="6 19" id="KW-0808">Transferase</keyword>
<evidence type="ECO:0000256" key="8">
    <source>
        <dbReference type="ARBA" id="ARBA00022741"/>
    </source>
</evidence>
<evidence type="ECO:0000259" key="16">
    <source>
        <dbReference type="Pfam" id="PF00391"/>
    </source>
</evidence>
<accession>E4T072</accession>
<dbReference type="Gene3D" id="1.10.189.10">
    <property type="entry name" value="Pyruvate Phosphate Dikinase, domain 2"/>
    <property type="match status" value="1"/>
</dbReference>
<dbReference type="Proteomes" id="UP000008718">
    <property type="component" value="Chromosome"/>
</dbReference>
<gene>
    <name evidence="19" type="ordered locus">Palpr_0100</name>
</gene>
<dbReference type="Pfam" id="PF00391">
    <property type="entry name" value="PEP-utilizers"/>
    <property type="match status" value="1"/>
</dbReference>
<dbReference type="SUPFAM" id="SSF51621">
    <property type="entry name" value="Phosphoenolpyruvate/pyruvate domain"/>
    <property type="match status" value="1"/>
</dbReference>
<feature type="binding site" evidence="15">
    <location>
        <position position="779"/>
    </location>
    <ligand>
        <name>Mg(2+)</name>
        <dbReference type="ChEBI" id="CHEBI:18420"/>
    </ligand>
</feature>
<feature type="binding site" evidence="14">
    <location>
        <position position="802"/>
    </location>
    <ligand>
        <name>substrate</name>
    </ligand>
</feature>
<sequence length="907" mass="98982">MSNTKRVYTFGNGQAEGKADMKNLLGGKGANLAEMNLIGVPVPPGFTITTDVCSEYYSLGKDQVVALLKPEVEKALAGVEVLMNSKFGDVENPLLVSVRSGARASMPGMMDTILNLGLNDEVVEGLTRKTGNPRFVWDSYRRFVQMYGDVVLGMKPVNKNDIDPFEEIIEHVKEEKGVKLDTELNVNDLKELVAKFKAAVKKQTGKDFPDSAYEQLWGAVCAVFDSWMNDRAILYRKMEGIPAEWGTAVSVQSMVFGNMGNTSATGVCFSRDAATGEDQFVGEYLINAQGEDVVAGIRTPQQITKEGSQRWAKLAGISEADRLANYPSMEEAMPAIYKELDAIQTKLENHYKDMQDMEFTVQEGKLWFLQTRNGKRTGAAMVKIAVDMLRQGMIDEKTAILRVDPIRLDELLHPVFDKKALKEAKLIAKGLAASPGAASGRVVFNADDAADWAASGEKVIMVRVETSPEDLAGMAAAQGILTARGGMTSHAAVVARGMGKCCVSGAGTLKIDYTTKTMEVDGLVVKEGDYISLNGSTGDIFLGKVATMEAELDADFAELMTLADKHTRMTVRTNADTPHDAQVARKFGATGIGLCRTEHMFFEGEKIKAMREMILAEDEAGRRIALAKILPYQEADFEGIFEAMAGCPVTVRLLDPPLHEFVPHDEKGQREMAEAMGVSIKVIKQRVDSLHEQNPMLGHRGCRLGNTYPEITEMQTRAILGAALALKKKGIKVIPEIMVPLVGIKFEFIEQDTIIRETAAKLFAEKGDSIEFKVGTMIEIPRAALTAAKIAATAEFFSFGTNDLTQMTFGYSRDDIASFLPIYLEKKILKADPFQVLDQNGVGQLVKMATENGRAVNPSLKVGICGEHGGEPSSVEFCHRVGLNYVSCSPFRVPIARLAAAQAALRD</sequence>
<dbReference type="AlphaFoldDB" id="E4T072"/>
<dbReference type="GO" id="GO:0016301">
    <property type="term" value="F:kinase activity"/>
    <property type="evidence" value="ECO:0007669"/>
    <property type="project" value="UniProtKB-UniRule"/>
</dbReference>
<evidence type="ECO:0000256" key="15">
    <source>
        <dbReference type="PIRSR" id="PIRSR000853-3"/>
    </source>
</evidence>
<feature type="binding site" evidence="15">
    <location>
        <position position="803"/>
    </location>
    <ligand>
        <name>Mg(2+)</name>
        <dbReference type="ChEBI" id="CHEBI:18420"/>
    </ligand>
</feature>
<evidence type="ECO:0000256" key="3">
    <source>
        <dbReference type="ARBA" id="ARBA00007837"/>
    </source>
</evidence>
<evidence type="ECO:0000256" key="4">
    <source>
        <dbReference type="ARBA" id="ARBA00011994"/>
    </source>
</evidence>
<dbReference type="eggNOG" id="COG1080">
    <property type="taxonomic scope" value="Bacteria"/>
</dbReference>
<evidence type="ECO:0000259" key="17">
    <source>
        <dbReference type="Pfam" id="PF01326"/>
    </source>
</evidence>
<comment type="function">
    <text evidence="2">Catalyzes the reversible phosphorylation of pyruvate and phosphate.</text>
</comment>
<dbReference type="eggNOG" id="COG0574">
    <property type="taxonomic scope" value="Bacteria"/>
</dbReference>
<dbReference type="PIRSF" id="PIRSF000853">
    <property type="entry name" value="PPDK"/>
    <property type="match status" value="1"/>
</dbReference>
<evidence type="ECO:0000256" key="6">
    <source>
        <dbReference type="ARBA" id="ARBA00022679"/>
    </source>
</evidence>
<evidence type="ECO:0000256" key="2">
    <source>
        <dbReference type="ARBA" id="ARBA00003144"/>
    </source>
</evidence>
<organism evidence="19 20">
    <name type="scientific">Paludibacter propionicigenes (strain DSM 17365 / JCM 13257 / WB4)</name>
    <dbReference type="NCBI Taxonomy" id="694427"/>
    <lineage>
        <taxon>Bacteria</taxon>
        <taxon>Pseudomonadati</taxon>
        <taxon>Bacteroidota</taxon>
        <taxon>Bacteroidia</taxon>
        <taxon>Bacteroidales</taxon>
        <taxon>Paludibacteraceae</taxon>
        <taxon>Paludibacter</taxon>
    </lineage>
</organism>
<evidence type="ECO:0000313" key="19">
    <source>
        <dbReference type="EMBL" id="ADQ78262.1"/>
    </source>
</evidence>
<evidence type="ECO:0000256" key="9">
    <source>
        <dbReference type="ARBA" id="ARBA00022777"/>
    </source>
</evidence>
<dbReference type="OrthoDB" id="9765468at2"/>
<dbReference type="InterPro" id="IPR018274">
    <property type="entry name" value="PEP_util_AS"/>
</dbReference>
<comment type="similarity">
    <text evidence="3 12">Belongs to the PEP-utilizing enzyme family.</text>
</comment>
<dbReference type="GO" id="GO:0005524">
    <property type="term" value="F:ATP binding"/>
    <property type="evidence" value="ECO:0007669"/>
    <property type="project" value="UniProtKB-UniRule"/>
</dbReference>
<dbReference type="InterPro" id="IPR036637">
    <property type="entry name" value="Phosphohistidine_dom_sf"/>
</dbReference>
<dbReference type="InterPro" id="IPR040442">
    <property type="entry name" value="Pyrv_kinase-like_dom_sf"/>
</dbReference>
<evidence type="ECO:0000256" key="13">
    <source>
        <dbReference type="PIRSR" id="PIRSR000853-1"/>
    </source>
</evidence>
<dbReference type="PANTHER" id="PTHR22931">
    <property type="entry name" value="PHOSPHOENOLPYRUVATE DIKINASE-RELATED"/>
    <property type="match status" value="1"/>
</dbReference>